<reference evidence="2" key="1">
    <citation type="submission" date="2019-02" db="EMBL/GenBank/DDBJ databases">
        <title>Draft genome of the type strain Pelomonas aquatica CCUG 52575T.</title>
        <authorList>
            <person name="Gomila M."/>
            <person name="Lalucat J."/>
        </authorList>
    </citation>
    <scope>NUCLEOTIDE SEQUENCE</scope>
    <source>
        <strain evidence="2">CCUG 52575</strain>
    </source>
</reference>
<dbReference type="GO" id="GO:0016491">
    <property type="term" value="F:oxidoreductase activity"/>
    <property type="evidence" value="ECO:0007669"/>
    <property type="project" value="InterPro"/>
</dbReference>
<comment type="caution">
    <text evidence="2">The sequence shown here is derived from an EMBL/GenBank/DDBJ whole genome shotgun (WGS) entry which is preliminary data.</text>
</comment>
<dbReference type="SUPFAM" id="SSF52833">
    <property type="entry name" value="Thioredoxin-like"/>
    <property type="match status" value="1"/>
</dbReference>
<gene>
    <name evidence="2" type="ORF">EXJ73_00575</name>
</gene>
<dbReference type="PANTHER" id="PTHR13887:SF41">
    <property type="entry name" value="THIOREDOXIN SUPERFAMILY PROTEIN"/>
    <property type="match status" value="1"/>
</dbReference>
<dbReference type="Pfam" id="PF01323">
    <property type="entry name" value="DSBA"/>
    <property type="match status" value="1"/>
</dbReference>
<dbReference type="Proteomes" id="UP001152766">
    <property type="component" value="Unassembled WGS sequence"/>
</dbReference>
<name>A0A9X4R3F3_9BURK</name>
<dbReference type="CDD" id="cd03024">
    <property type="entry name" value="DsbA_FrnE"/>
    <property type="match status" value="1"/>
</dbReference>
<dbReference type="EMBL" id="SGUG01000001">
    <property type="protein sequence ID" value="MDG0860969.1"/>
    <property type="molecule type" value="Genomic_DNA"/>
</dbReference>
<dbReference type="InterPro" id="IPR001853">
    <property type="entry name" value="DSBA-like_thioredoxin_dom"/>
</dbReference>
<dbReference type="Gene3D" id="3.40.30.10">
    <property type="entry name" value="Glutaredoxin"/>
    <property type="match status" value="1"/>
</dbReference>
<sequence>MPRTISVMRIDFISDVVCPWCAIGLYSLEAAAARIPGLTLDLHFHPFELNPGMGPEGQDIEEHLAEKYGAGPEALAGTRQAIRERGAALGFDFRMEARSRIYNTRSAHRLLHWAGEALGGTVQRRLKVALLTAYFTEGRNVSDPAVLLAVASAAGLPEAEARELLAGDRYADDVAAAEAEVQAQGIHAVPAIVVNQRHLIQGGQSVEVFEKLLRQVMAEPATA</sequence>
<accession>A0A9X4R3F3</accession>
<protein>
    <submittedName>
        <fullName evidence="2">DsbA family oxidoreductase</fullName>
    </submittedName>
</protein>
<evidence type="ECO:0000313" key="3">
    <source>
        <dbReference type="Proteomes" id="UP001152766"/>
    </source>
</evidence>
<dbReference type="PANTHER" id="PTHR13887">
    <property type="entry name" value="GLUTATHIONE S-TRANSFERASE KAPPA"/>
    <property type="match status" value="1"/>
</dbReference>
<keyword evidence="3" id="KW-1185">Reference proteome</keyword>
<dbReference type="AlphaFoldDB" id="A0A9X4R3F3"/>
<organism evidence="2 3">
    <name type="scientific">Pelomonas aquatica</name>
    <dbReference type="NCBI Taxonomy" id="431058"/>
    <lineage>
        <taxon>Bacteria</taxon>
        <taxon>Pseudomonadati</taxon>
        <taxon>Pseudomonadota</taxon>
        <taxon>Betaproteobacteria</taxon>
        <taxon>Burkholderiales</taxon>
        <taxon>Sphaerotilaceae</taxon>
        <taxon>Roseateles</taxon>
    </lineage>
</organism>
<dbReference type="InterPro" id="IPR036249">
    <property type="entry name" value="Thioredoxin-like_sf"/>
</dbReference>
<evidence type="ECO:0000259" key="1">
    <source>
        <dbReference type="Pfam" id="PF01323"/>
    </source>
</evidence>
<feature type="domain" description="DSBA-like thioredoxin" evidence="1">
    <location>
        <begin position="10"/>
        <end position="213"/>
    </location>
</feature>
<proteinExistence type="predicted"/>
<evidence type="ECO:0000313" key="2">
    <source>
        <dbReference type="EMBL" id="MDG0860969.1"/>
    </source>
</evidence>